<keyword evidence="2" id="KW-0472">Membrane</keyword>
<feature type="compositionally biased region" description="Polar residues" evidence="1">
    <location>
        <begin position="498"/>
        <end position="516"/>
    </location>
</feature>
<dbReference type="Proteomes" id="UP000180246">
    <property type="component" value="Unassembled WGS sequence"/>
</dbReference>
<dbReference type="EMBL" id="JRYB01000001">
    <property type="protein sequence ID" value="OIJ41472.1"/>
    <property type="molecule type" value="Genomic_DNA"/>
</dbReference>
<evidence type="ECO:0000313" key="3">
    <source>
        <dbReference type="EMBL" id="OIJ41472.1"/>
    </source>
</evidence>
<dbReference type="RefSeq" id="WP_143054536.1">
    <property type="nucleotide sequence ID" value="NZ_JRYB01000001.1"/>
</dbReference>
<comment type="caution">
    <text evidence="3">The sequence shown here is derived from an EMBL/GenBank/DDBJ whole genome shotgun (WGS) entry which is preliminary data.</text>
</comment>
<feature type="transmembrane region" description="Helical" evidence="2">
    <location>
        <begin position="325"/>
        <end position="343"/>
    </location>
</feature>
<evidence type="ECO:0008006" key="5">
    <source>
        <dbReference type="Google" id="ProtNLM"/>
    </source>
</evidence>
<keyword evidence="2" id="KW-1133">Transmembrane helix</keyword>
<gene>
    <name evidence="3" type="ORF">LO55_3264</name>
</gene>
<feature type="compositionally biased region" description="Basic and acidic residues" evidence="1">
    <location>
        <begin position="480"/>
        <end position="497"/>
    </location>
</feature>
<keyword evidence="2" id="KW-0812">Transmembrane</keyword>
<feature type="transmembrane region" description="Helical" evidence="2">
    <location>
        <begin position="349"/>
        <end position="374"/>
    </location>
</feature>
<reference evidence="3 4" key="1">
    <citation type="submission" date="2014-10" db="EMBL/GenBank/DDBJ databases">
        <authorList>
            <person name="Seo M.-J."/>
            <person name="Seok Y.J."/>
            <person name="Cha I.-T."/>
        </authorList>
    </citation>
    <scope>NUCLEOTIDE SEQUENCE [LARGE SCALE GENOMIC DNA]</scope>
    <source>
        <strain evidence="3 4">NEU</strain>
    </source>
</reference>
<name>A0A1S2NAV0_9BURK</name>
<evidence type="ECO:0000256" key="1">
    <source>
        <dbReference type="SAM" id="MobiDB-lite"/>
    </source>
</evidence>
<proteinExistence type="predicted"/>
<feature type="transmembrane region" description="Helical" evidence="2">
    <location>
        <begin position="412"/>
        <end position="435"/>
    </location>
</feature>
<accession>A0A1S2NAV0</accession>
<sequence length="516" mass="56831">MSQIQLAELLDRLNDTERAVLVESPEQVSISNLSASAAVSVLKHVQNLEWKCAASDAEDNAWDISEISDDFAPFRVEFTKNINLDQSLFILTNRGFANFLQSGHSATVWRVARIHTVLKTQSRIFSPWEHEEPFVSKPSTKSPRALVRETTAQRSVPDSIQPWIISDENYLFACEASKIWADVCIAANVRAIPDEIEPIEGNLKFKGPPRLTLTSEGLVPGLFEKFGCENFTHLQKVVGWIYENEREAEVRHLLFSAELARSGGGTENVLSRLKRDGVAAFEGAKIAYQMSISDLGKDTLKTLADLKKSVTEDTAKVTDATRQTIGAVATALAVGLGLLAARAATATEPWLICSVMFIVVLYVLAIINSGCSFIKLQQQLRKDWQPRLYRFLSNEDYSRMVGIPSANAERTFFWTAWIGGGSISVLFLVFLYIGLSSGEEKSVGQKESTKLNSKPVSAASNGSAVRSTSQPQMPLTADSKTVRRGNESLKNSSDTKHAPNTRQNSSLTNQAPKAKQ</sequence>
<feature type="region of interest" description="Disordered" evidence="1">
    <location>
        <begin position="443"/>
        <end position="516"/>
    </location>
</feature>
<dbReference type="AlphaFoldDB" id="A0A1S2NAV0"/>
<organism evidence="3 4">
    <name type="scientific">Massilia timonae</name>
    <dbReference type="NCBI Taxonomy" id="47229"/>
    <lineage>
        <taxon>Bacteria</taxon>
        <taxon>Pseudomonadati</taxon>
        <taxon>Pseudomonadota</taxon>
        <taxon>Betaproteobacteria</taxon>
        <taxon>Burkholderiales</taxon>
        <taxon>Oxalobacteraceae</taxon>
        <taxon>Telluria group</taxon>
        <taxon>Massilia</taxon>
    </lineage>
</organism>
<protein>
    <recommendedName>
        <fullName evidence="5">Transmembrane protein</fullName>
    </recommendedName>
</protein>
<evidence type="ECO:0000256" key="2">
    <source>
        <dbReference type="SAM" id="Phobius"/>
    </source>
</evidence>
<evidence type="ECO:0000313" key="4">
    <source>
        <dbReference type="Proteomes" id="UP000180246"/>
    </source>
</evidence>
<feature type="compositionally biased region" description="Polar residues" evidence="1">
    <location>
        <begin position="450"/>
        <end position="473"/>
    </location>
</feature>